<organism evidence="3 4">
    <name type="scientific">Pseudoxanthomonas suwonensis</name>
    <dbReference type="NCBI Taxonomy" id="314722"/>
    <lineage>
        <taxon>Bacteria</taxon>
        <taxon>Pseudomonadati</taxon>
        <taxon>Pseudomonadota</taxon>
        <taxon>Gammaproteobacteria</taxon>
        <taxon>Lysobacterales</taxon>
        <taxon>Lysobacteraceae</taxon>
        <taxon>Pseudoxanthomonas</taxon>
    </lineage>
</organism>
<protein>
    <recommendedName>
        <fullName evidence="2">CAAX prenyl protease 2/Lysostaphin resistance protein A-like domain-containing protein</fullName>
    </recommendedName>
</protein>
<evidence type="ECO:0000313" key="4">
    <source>
        <dbReference type="Proteomes" id="UP000033067"/>
    </source>
</evidence>
<keyword evidence="1" id="KW-1133">Transmembrane helix</keyword>
<dbReference type="GO" id="GO:0080120">
    <property type="term" value="P:CAAX-box protein maturation"/>
    <property type="evidence" value="ECO:0007669"/>
    <property type="project" value="UniProtKB-ARBA"/>
</dbReference>
<evidence type="ECO:0000259" key="2">
    <source>
        <dbReference type="Pfam" id="PF02517"/>
    </source>
</evidence>
<feature type="transmembrane region" description="Helical" evidence="1">
    <location>
        <begin position="113"/>
        <end position="136"/>
    </location>
</feature>
<proteinExistence type="predicted"/>
<feature type="transmembrane region" description="Helical" evidence="1">
    <location>
        <begin position="142"/>
        <end position="162"/>
    </location>
</feature>
<evidence type="ECO:0000256" key="1">
    <source>
        <dbReference type="SAM" id="Phobius"/>
    </source>
</evidence>
<name>A0A0E3Z2W5_9GAMM</name>
<keyword evidence="1" id="KW-0812">Transmembrane</keyword>
<reference evidence="3 4" key="1">
    <citation type="journal article" date="2015" name="Genome Announc.">
        <title>Complete Genome Sequence of Pseudoxanthomonas suwonensis Strain J1, a Cellulose-Degrading Bacterium Isolated from Leaf- and Wood-Enriched Soil.</title>
        <authorList>
            <person name="Hou L."/>
            <person name="Jiang J."/>
            <person name="Xu Z."/>
            <person name="Zhou Y."/>
            <person name="Leung F.C."/>
        </authorList>
    </citation>
    <scope>NUCLEOTIDE SEQUENCE [LARGE SCALE GENOMIC DNA]</scope>
    <source>
        <strain evidence="3 4">J1</strain>
    </source>
</reference>
<keyword evidence="4" id="KW-1185">Reference proteome</keyword>
<feature type="transmembrane region" description="Helical" evidence="1">
    <location>
        <begin position="174"/>
        <end position="193"/>
    </location>
</feature>
<dbReference type="EMBL" id="CP011144">
    <property type="protein sequence ID" value="AKC86433.1"/>
    <property type="molecule type" value="Genomic_DNA"/>
</dbReference>
<dbReference type="Pfam" id="PF02517">
    <property type="entry name" value="Rce1-like"/>
    <property type="match status" value="1"/>
</dbReference>
<dbReference type="GO" id="GO:0004175">
    <property type="term" value="F:endopeptidase activity"/>
    <property type="evidence" value="ECO:0007669"/>
    <property type="project" value="UniProtKB-ARBA"/>
</dbReference>
<feature type="transmembrane region" description="Helical" evidence="1">
    <location>
        <begin position="75"/>
        <end position="92"/>
    </location>
</feature>
<sequence>MVFTAIPFFYYLARYRRAKGFLDYVGLRKPRRRTMLHATLFALAFVLPVLSLLYFLPGARDVVSGPNTVIGGLKAHGLSGAAVALLVCKAFVQTSLSEEILFRGFLAKRLIHRLGFVSGNLLQALLFGLVHLLVFIGQEFSVAVAAGVVLFAALGGWVNGYLNERLGNGSILPSWWLHALTNAITYGVLAFALS</sequence>
<accession>A0A0E3Z2W5</accession>
<dbReference type="PATRIC" id="fig|314722.6.peg.1339"/>
<dbReference type="KEGG" id="psuw:WQ53_06275"/>
<feature type="domain" description="CAAX prenyl protease 2/Lysostaphin resistance protein A-like" evidence="2">
    <location>
        <begin position="85"/>
        <end position="184"/>
    </location>
</feature>
<dbReference type="AlphaFoldDB" id="A0A0E3Z2W5"/>
<dbReference type="Proteomes" id="UP000033067">
    <property type="component" value="Chromosome"/>
</dbReference>
<evidence type="ECO:0000313" key="3">
    <source>
        <dbReference type="EMBL" id="AKC86433.1"/>
    </source>
</evidence>
<gene>
    <name evidence="3" type="ORF">WQ53_06275</name>
</gene>
<keyword evidence="1" id="KW-0472">Membrane</keyword>
<feature type="transmembrane region" description="Helical" evidence="1">
    <location>
        <begin position="35"/>
        <end position="55"/>
    </location>
</feature>
<dbReference type="InterPro" id="IPR003675">
    <property type="entry name" value="Rce1/LyrA-like_dom"/>
</dbReference>